<evidence type="ECO:0000313" key="4">
    <source>
        <dbReference type="Proteomes" id="UP000240957"/>
    </source>
</evidence>
<dbReference type="EMBL" id="JBHRSF010000071">
    <property type="protein sequence ID" value="MFC2996668.1"/>
    <property type="molecule type" value="Genomic_DNA"/>
</dbReference>
<keyword evidence="1" id="KW-0472">Membrane</keyword>
<keyword evidence="1" id="KW-0812">Transmembrane</keyword>
<reference evidence="2" key="1">
    <citation type="journal article" date="2014" name="Int. J. Syst. Evol. Microbiol.">
        <title>Complete genome of a new Firmicutes species belonging to the dominant human colonic microbiota ('Ruminococcus bicirculans') reveals two chromosomes and a selective capacity to utilize plant glucans.</title>
        <authorList>
            <consortium name="NISC Comparative Sequencing Program"/>
            <person name="Wegmann U."/>
            <person name="Louis P."/>
            <person name="Goesmann A."/>
            <person name="Henrissat B."/>
            <person name="Duncan S.H."/>
            <person name="Flint H.J."/>
        </authorList>
    </citation>
    <scope>NUCLEOTIDE SEQUENCE</scope>
    <source>
        <strain evidence="2">KCTC 62575</strain>
    </source>
</reference>
<organism evidence="3 4">
    <name type="scientific">Acinetobacter sichuanensis</name>
    <dbReference type="NCBI Taxonomy" id="2136183"/>
    <lineage>
        <taxon>Bacteria</taxon>
        <taxon>Pseudomonadati</taxon>
        <taxon>Pseudomonadota</taxon>
        <taxon>Gammaproteobacteria</taxon>
        <taxon>Moraxellales</taxon>
        <taxon>Moraxellaceae</taxon>
        <taxon>Acinetobacter</taxon>
    </lineage>
</organism>
<evidence type="ECO:0000313" key="5">
    <source>
        <dbReference type="Proteomes" id="UP001595455"/>
    </source>
</evidence>
<dbReference type="Proteomes" id="UP000240957">
    <property type="component" value="Unassembled WGS sequence"/>
</dbReference>
<gene>
    <name evidence="2" type="ORF">ACFODO_15635</name>
    <name evidence="3" type="ORF">C9E89_000440</name>
</gene>
<feature type="transmembrane region" description="Helical" evidence="1">
    <location>
        <begin position="35"/>
        <end position="54"/>
    </location>
</feature>
<dbReference type="EMBL" id="PYIX02000001">
    <property type="protein sequence ID" value="RFC85426.1"/>
    <property type="molecule type" value="Genomic_DNA"/>
</dbReference>
<name>A0A371YVC3_9GAMM</name>
<keyword evidence="1" id="KW-1133">Transmembrane helix</keyword>
<reference evidence="2" key="4">
    <citation type="submission" date="2024-09" db="EMBL/GenBank/DDBJ databases">
        <authorList>
            <person name="Sun Q."/>
            <person name="Mori K."/>
        </authorList>
    </citation>
    <scope>NUCLEOTIDE SEQUENCE</scope>
    <source>
        <strain evidence="2">KCTC 62575</strain>
    </source>
</reference>
<feature type="transmembrane region" description="Helical" evidence="1">
    <location>
        <begin position="104"/>
        <end position="124"/>
    </location>
</feature>
<dbReference type="RefSeq" id="WP_107006472.1">
    <property type="nucleotide sequence ID" value="NZ_JBHRSF010000071.1"/>
</dbReference>
<feature type="transmembrane region" description="Helical" evidence="1">
    <location>
        <begin position="131"/>
        <end position="150"/>
    </location>
</feature>
<accession>A0A371YVC3</accession>
<reference evidence="3 4" key="2">
    <citation type="submission" date="2018-08" db="EMBL/GenBank/DDBJ databases">
        <title>The draft genome of Acinetobacter sichuanensis strain WCHAc060041.</title>
        <authorList>
            <person name="Qin J."/>
            <person name="Feng Y."/>
            <person name="Zong Z."/>
        </authorList>
    </citation>
    <scope>NUCLEOTIDE SEQUENCE [LARGE SCALE GENOMIC DNA]</scope>
    <source>
        <strain evidence="3 4">WCHAc060041</strain>
    </source>
</reference>
<comment type="caution">
    <text evidence="3">The sequence shown here is derived from an EMBL/GenBank/DDBJ whole genome shotgun (WGS) entry which is preliminary data.</text>
</comment>
<dbReference type="AlphaFoldDB" id="A0A371YVC3"/>
<sequence>MMKQKLYHLSTIVLFCGLLIGMGFTQTHLKSMPQIIMFFFGIFTLASLSIKSSFISSIPFYVVLLVMFYINIYLLTHLIVDFIHPYQGWITNPNGTIDRRMNTNWIWGIFTSFILSPLAVIFYYKKIQRNKFLEMSFMSIFIILTAIIYIKDELL</sequence>
<protein>
    <submittedName>
        <fullName evidence="3">Uncharacterized protein</fullName>
    </submittedName>
</protein>
<evidence type="ECO:0000313" key="3">
    <source>
        <dbReference type="EMBL" id="RFC85426.1"/>
    </source>
</evidence>
<feature type="transmembrane region" description="Helical" evidence="1">
    <location>
        <begin position="61"/>
        <end position="84"/>
    </location>
</feature>
<dbReference type="Proteomes" id="UP001595455">
    <property type="component" value="Unassembled WGS sequence"/>
</dbReference>
<keyword evidence="5" id="KW-1185">Reference proteome</keyword>
<proteinExistence type="predicted"/>
<reference evidence="5" key="3">
    <citation type="journal article" date="2019" name="Int. J. Syst. Evol. Microbiol.">
        <title>The Global Catalogue of Microorganisms (GCM) 10K type strain sequencing project: providing services to taxonomists for standard genome sequencing and annotation.</title>
        <authorList>
            <consortium name="The Broad Institute Genomics Platform"/>
            <consortium name="The Broad Institute Genome Sequencing Center for Infectious Disease"/>
            <person name="Wu L."/>
            <person name="Ma J."/>
        </authorList>
    </citation>
    <scope>NUCLEOTIDE SEQUENCE [LARGE SCALE GENOMIC DNA]</scope>
    <source>
        <strain evidence="5">KCTC 62575</strain>
    </source>
</reference>
<evidence type="ECO:0000313" key="2">
    <source>
        <dbReference type="EMBL" id="MFC2996668.1"/>
    </source>
</evidence>
<evidence type="ECO:0000256" key="1">
    <source>
        <dbReference type="SAM" id="Phobius"/>
    </source>
</evidence>